<dbReference type="EMBL" id="OBEB01000006">
    <property type="protein sequence ID" value="SNY55155.1"/>
    <property type="molecule type" value="Genomic_DNA"/>
</dbReference>
<name>A0A285J4A1_9GAMM</name>
<gene>
    <name evidence="1" type="ORF">SAMN06297280_2784</name>
</gene>
<evidence type="ECO:0000313" key="2">
    <source>
        <dbReference type="Proteomes" id="UP000219353"/>
    </source>
</evidence>
<dbReference type="RefSeq" id="WP_097112008.1">
    <property type="nucleotide sequence ID" value="NZ_OBEB01000006.1"/>
</dbReference>
<protein>
    <submittedName>
        <fullName evidence="1">Predicted nucleic acid-binding protein, contains Zn-ribbon domain</fullName>
    </submittedName>
</protein>
<evidence type="ECO:0000313" key="1">
    <source>
        <dbReference type="EMBL" id="SNY55155.1"/>
    </source>
</evidence>
<dbReference type="Pfam" id="PF10071">
    <property type="entry name" value="DUF2310"/>
    <property type="match status" value="1"/>
</dbReference>
<accession>A0A285J4A1</accession>
<organism evidence="1 2">
    <name type="scientific">Arsukibacterium tuosuense</name>
    <dbReference type="NCBI Taxonomy" id="1323745"/>
    <lineage>
        <taxon>Bacteria</taxon>
        <taxon>Pseudomonadati</taxon>
        <taxon>Pseudomonadota</taxon>
        <taxon>Gammaproteobacteria</taxon>
        <taxon>Chromatiales</taxon>
        <taxon>Chromatiaceae</taxon>
        <taxon>Arsukibacterium</taxon>
    </lineage>
</organism>
<dbReference type="InterPro" id="IPR016908">
    <property type="entry name" value="UCP029037"/>
</dbReference>
<dbReference type="Proteomes" id="UP000219353">
    <property type="component" value="Unassembled WGS sequence"/>
</dbReference>
<proteinExistence type="predicted"/>
<sequence>MYLAELSYKVVADTSFSRAEATIRLYTEALIFNGNVLGREFPTAWQQDRFSSRLVIPTENALHRSHLSTRALQAEQQLMAAGLAYPKLQVLGMDIMSQHSSNSAAEALVLFTTFSDNCSPLRNLADLAPLPLYQFQPASGVDHESLIRWQIQFQALDEVQQQQKRVLKKSAENSLQQYQSVLNQQGRQLAGRISRRNQLPVYYALYSGSSKNCAAEASKPCPGCGGSWRLDTPLLALFDFKCDNCHLLSNIAWECQTP</sequence>
<dbReference type="AlphaFoldDB" id="A0A285J4A1"/>
<keyword evidence="2" id="KW-1185">Reference proteome</keyword>
<reference evidence="2" key="1">
    <citation type="submission" date="2017-09" db="EMBL/GenBank/DDBJ databases">
        <authorList>
            <person name="Varghese N."/>
            <person name="Submissions S."/>
        </authorList>
    </citation>
    <scope>NUCLEOTIDE SEQUENCE [LARGE SCALE GENOMIC DNA]</scope>
    <source>
        <strain evidence="2">CGMCC 1.12461</strain>
    </source>
</reference>
<dbReference type="OrthoDB" id="5589102at2"/>